<dbReference type="OrthoDB" id="10526234at2759"/>
<dbReference type="InParanoid" id="L2GSP5"/>
<evidence type="ECO:0000256" key="1">
    <source>
        <dbReference type="SAM" id="MobiDB-lite"/>
    </source>
</evidence>
<dbReference type="RefSeq" id="XP_008074859.1">
    <property type="nucleotide sequence ID" value="XM_008076668.1"/>
</dbReference>
<evidence type="ECO:0000313" key="2">
    <source>
        <dbReference type="EMBL" id="ELA46696.1"/>
    </source>
</evidence>
<organism evidence="2 3">
    <name type="scientific">Vavraia culicis (isolate floridensis)</name>
    <name type="common">Microsporidian parasite</name>
    <dbReference type="NCBI Taxonomy" id="948595"/>
    <lineage>
        <taxon>Eukaryota</taxon>
        <taxon>Fungi</taxon>
        <taxon>Fungi incertae sedis</taxon>
        <taxon>Microsporidia</taxon>
        <taxon>Pleistophoridae</taxon>
        <taxon>Vavraia</taxon>
    </lineage>
</organism>
<feature type="non-terminal residue" evidence="2">
    <location>
        <position position="1"/>
    </location>
</feature>
<dbReference type="AlphaFoldDB" id="L2GSP5"/>
<dbReference type="HOGENOM" id="CLU_1071843_0_0_1"/>
<proteinExistence type="predicted"/>
<dbReference type="VEuPathDB" id="MicrosporidiaDB:VCUG_01846"/>
<protein>
    <submittedName>
        <fullName evidence="2">Uncharacterized protein</fullName>
    </submittedName>
</protein>
<feature type="compositionally biased region" description="Basic and acidic residues" evidence="1">
    <location>
        <begin position="35"/>
        <end position="48"/>
    </location>
</feature>
<gene>
    <name evidence="2" type="ORF">VCUG_01846</name>
</gene>
<dbReference type="Proteomes" id="UP000011081">
    <property type="component" value="Unassembled WGS sequence"/>
</dbReference>
<reference evidence="3" key="1">
    <citation type="submission" date="2011-03" db="EMBL/GenBank/DDBJ databases">
        <title>The genome sequence of Vavraia culicis strain floridensis.</title>
        <authorList>
            <consortium name="The Broad Institute Genome Sequencing Platform"/>
            <person name="Cuomo C."/>
            <person name="Becnel J."/>
            <person name="Sanscrainte N."/>
            <person name="Young S.K."/>
            <person name="Zeng Q."/>
            <person name="Gargeya S."/>
            <person name="Fitzgerald M."/>
            <person name="Haas B."/>
            <person name="Abouelleil A."/>
            <person name="Alvarado L."/>
            <person name="Arachchi H.M."/>
            <person name="Berlin A."/>
            <person name="Chapman S.B."/>
            <person name="Gearin G."/>
            <person name="Goldberg J."/>
            <person name="Griggs A."/>
            <person name="Gujja S."/>
            <person name="Hansen M."/>
            <person name="Heiman D."/>
            <person name="Howarth C."/>
            <person name="Larimer J."/>
            <person name="Lui A."/>
            <person name="MacDonald P.J.P."/>
            <person name="McCowen C."/>
            <person name="Montmayeur A."/>
            <person name="Murphy C."/>
            <person name="Neiman D."/>
            <person name="Pearson M."/>
            <person name="Priest M."/>
            <person name="Roberts A."/>
            <person name="Saif S."/>
            <person name="Shea T."/>
            <person name="Sisk P."/>
            <person name="Stolte C."/>
            <person name="Sykes S."/>
            <person name="Wortman J."/>
            <person name="Nusbaum C."/>
            <person name="Birren B."/>
        </authorList>
    </citation>
    <scope>NUCLEOTIDE SEQUENCE [LARGE SCALE GENOMIC DNA]</scope>
    <source>
        <strain evidence="3">floridensis</strain>
    </source>
</reference>
<accession>L2GSP5</accession>
<dbReference type="EMBL" id="GL877436">
    <property type="protein sequence ID" value="ELA46696.1"/>
    <property type="molecule type" value="Genomic_DNA"/>
</dbReference>
<dbReference type="GeneID" id="19879716"/>
<feature type="compositionally biased region" description="Basic and acidic residues" evidence="1">
    <location>
        <begin position="1"/>
        <end position="13"/>
    </location>
</feature>
<sequence>EGYRSGKDGENEQKYVQSNNTNEKKSAFANAPRQVKKDDTTKKRKDVQRVDDIEYEEKCLVESGDIKRIKKNDEEQHDGMHKQGVNEKRKDEQKVNEQEKSEILHEQDKSALLSALVLNVINQKITKHRAREVLEMNNLTVKEYNSTIKGLLHAKIHCQNRMNNLFTGQSLRTEELLDNTFLKEVLDSKTDTYSVTDKECYISTFYQTRKILGKKELLSVFAEKCNDERISYDAKDVHVLERALHFHLRRVMESMNDTKE</sequence>
<keyword evidence="3" id="KW-1185">Reference proteome</keyword>
<evidence type="ECO:0000313" key="3">
    <source>
        <dbReference type="Proteomes" id="UP000011081"/>
    </source>
</evidence>
<name>L2GSP5_VAVCU</name>
<feature type="region of interest" description="Disordered" evidence="1">
    <location>
        <begin position="69"/>
        <end position="103"/>
    </location>
</feature>
<feature type="region of interest" description="Disordered" evidence="1">
    <location>
        <begin position="1"/>
        <end position="48"/>
    </location>
</feature>